<accession>A0ABU8WI35</accession>
<proteinExistence type="predicted"/>
<keyword evidence="2" id="KW-0456">Lyase</keyword>
<evidence type="ECO:0000313" key="3">
    <source>
        <dbReference type="Proteomes" id="UP001385892"/>
    </source>
</evidence>
<evidence type="ECO:0000259" key="1">
    <source>
        <dbReference type="Pfam" id="PF16363"/>
    </source>
</evidence>
<sequence length="303" mass="33093">MKLLLTGADGFTGRSFRKLAEAEGYQVVPLRADLLDVEALHKEVQVIKPDYVVHLAGIAFVGHAHEEAFYTVNVLGTTNLLDALIGLESPPAMTLLASSANVYGNCTQSPISESQPLAPVNHYAMSKLAMEYMAQAYMDRLRVVITRPFNYTGPGQDDAFVIPKLAKHFIQHLPSVALGNLHVEREFNDVRSVCAAYLFLLREGVAGEVYNVCSGRMHDLQEVISTFERIVGHSLDVSVDPRLVRPNEVHELCGDPRKLKDLMTNAGRSWNLPTLEETLSTVLASMDQPIPSAAPGHCGACAG</sequence>
<dbReference type="SUPFAM" id="SSF51735">
    <property type="entry name" value="NAD(P)-binding Rossmann-fold domains"/>
    <property type="match status" value="1"/>
</dbReference>
<dbReference type="PANTHER" id="PTHR43000">
    <property type="entry name" value="DTDP-D-GLUCOSE 4,6-DEHYDRATASE-RELATED"/>
    <property type="match status" value="1"/>
</dbReference>
<dbReference type="Gene3D" id="3.40.50.720">
    <property type="entry name" value="NAD(P)-binding Rossmann-like Domain"/>
    <property type="match status" value="1"/>
</dbReference>
<dbReference type="GO" id="GO:0008446">
    <property type="term" value="F:GDP-mannose 4,6-dehydratase activity"/>
    <property type="evidence" value="ECO:0007669"/>
    <property type="project" value="UniProtKB-EC"/>
</dbReference>
<comment type="caution">
    <text evidence="2">The sequence shown here is derived from an EMBL/GenBank/DDBJ whole genome shotgun (WGS) entry which is preliminary data.</text>
</comment>
<feature type="domain" description="NAD(P)-binding" evidence="1">
    <location>
        <begin position="31"/>
        <end position="261"/>
    </location>
</feature>
<dbReference type="Gene3D" id="3.90.25.10">
    <property type="entry name" value="UDP-galactose 4-epimerase, domain 1"/>
    <property type="match status" value="1"/>
</dbReference>
<organism evidence="2 3">
    <name type="scientific">Variovorax rhizosphaerae</name>
    <dbReference type="NCBI Taxonomy" id="1836200"/>
    <lineage>
        <taxon>Bacteria</taxon>
        <taxon>Pseudomonadati</taxon>
        <taxon>Pseudomonadota</taxon>
        <taxon>Betaproteobacteria</taxon>
        <taxon>Burkholderiales</taxon>
        <taxon>Comamonadaceae</taxon>
        <taxon>Variovorax</taxon>
    </lineage>
</organism>
<dbReference type="InterPro" id="IPR036291">
    <property type="entry name" value="NAD(P)-bd_dom_sf"/>
</dbReference>
<keyword evidence="3" id="KW-1185">Reference proteome</keyword>
<dbReference type="Proteomes" id="UP001385892">
    <property type="component" value="Unassembled WGS sequence"/>
</dbReference>
<reference evidence="2 3" key="1">
    <citation type="submission" date="2024-03" db="EMBL/GenBank/DDBJ databases">
        <title>Novel species of the genus Variovorax.</title>
        <authorList>
            <person name="Liu Q."/>
            <person name="Xin Y.-H."/>
        </authorList>
    </citation>
    <scope>NUCLEOTIDE SEQUENCE [LARGE SCALE GENOMIC DNA]</scope>
    <source>
        <strain evidence="2 3">KACC 18900</strain>
    </source>
</reference>
<gene>
    <name evidence="2" type="ORF">WKW82_10540</name>
</gene>
<dbReference type="EC" id="4.2.1.47" evidence="2"/>
<dbReference type="RefSeq" id="WP_340342236.1">
    <property type="nucleotide sequence ID" value="NZ_JBBKZT010000004.1"/>
</dbReference>
<dbReference type="EMBL" id="JBBKZT010000004">
    <property type="protein sequence ID" value="MEJ8847089.1"/>
    <property type="molecule type" value="Genomic_DNA"/>
</dbReference>
<evidence type="ECO:0000313" key="2">
    <source>
        <dbReference type="EMBL" id="MEJ8847089.1"/>
    </source>
</evidence>
<name>A0ABU8WI35_9BURK</name>
<dbReference type="InterPro" id="IPR016040">
    <property type="entry name" value="NAD(P)-bd_dom"/>
</dbReference>
<dbReference type="Pfam" id="PF16363">
    <property type="entry name" value="GDP_Man_Dehyd"/>
    <property type="match status" value="1"/>
</dbReference>
<protein>
    <submittedName>
        <fullName evidence="2">GDP-mannose 4,6-dehydratase</fullName>
        <ecNumber evidence="2">4.2.1.47</ecNumber>
    </submittedName>
</protein>